<dbReference type="InterPro" id="IPR032508">
    <property type="entry name" value="FecR_C"/>
</dbReference>
<keyword evidence="1" id="KW-0812">Transmembrane</keyword>
<sequence>MTERAQYIARLTARLLNDQLSAAEKADLEQWASESLRHAGILKDISSAESIAGLLKEVYTYPVNRMEERLQAEFPGLLLGDSNGQDAGQPETGPVVHRIHFLRKWGWAAAAVLVLLCVGLFFLVINDNKKAAAPMVVQGIPPGRDGAVLTLADGRQVSLDSLENGIVALQGGAVARVQTGKLIYEARGKEVVYNTMTTPKGRQYQLTLPDGTKVWLNAASSIRFPTVFTGNERKVEITGEAYFIVEKDPGRPFLVDVRDKMEVAVLGTDFNISAYDNDEAVSATLLKGSIQVNVAGIQGQPGPLLLEPGQQVQLITETNRRSEAGLRLVRSVDTDKVIAWKNGLFNFDDAPLSAVLRQLERWYNIRVVYQPPAKEVTFKGKIYRNINLSDALKVLEIMEVNFELKGDTLYVNN</sequence>
<evidence type="ECO:0000256" key="1">
    <source>
        <dbReference type="SAM" id="Phobius"/>
    </source>
</evidence>
<evidence type="ECO:0000259" key="3">
    <source>
        <dbReference type="Pfam" id="PF16344"/>
    </source>
</evidence>
<dbReference type="Gene3D" id="3.55.50.30">
    <property type="match status" value="1"/>
</dbReference>
<dbReference type="Pfam" id="PF04773">
    <property type="entry name" value="FecR"/>
    <property type="match status" value="1"/>
</dbReference>
<evidence type="ECO:0000259" key="2">
    <source>
        <dbReference type="Pfam" id="PF04773"/>
    </source>
</evidence>
<keyword evidence="1" id="KW-1133">Transmembrane helix</keyword>
<dbReference type="Gene3D" id="2.60.120.1440">
    <property type="match status" value="1"/>
</dbReference>
<dbReference type="InterPro" id="IPR006860">
    <property type="entry name" value="FecR"/>
</dbReference>
<gene>
    <name evidence="4" type="ORF">P0Y53_03185</name>
</gene>
<evidence type="ECO:0000313" key="5">
    <source>
        <dbReference type="Proteomes" id="UP001220610"/>
    </source>
</evidence>
<dbReference type="Pfam" id="PF16344">
    <property type="entry name" value="FecR_C"/>
    <property type="match status" value="1"/>
</dbReference>
<dbReference type="PANTHER" id="PTHR30273:SF2">
    <property type="entry name" value="PROTEIN FECR"/>
    <property type="match status" value="1"/>
</dbReference>
<dbReference type="InterPro" id="IPR012373">
    <property type="entry name" value="Ferrdict_sens_TM"/>
</dbReference>
<dbReference type="AlphaFoldDB" id="A0AAJ5WVT0"/>
<feature type="domain" description="FecR protein" evidence="2">
    <location>
        <begin position="195"/>
        <end position="290"/>
    </location>
</feature>
<dbReference type="GO" id="GO:0016989">
    <property type="term" value="F:sigma factor antagonist activity"/>
    <property type="evidence" value="ECO:0007669"/>
    <property type="project" value="TreeGrafter"/>
</dbReference>
<name>A0AAJ5WVT0_9BACT</name>
<evidence type="ECO:0000313" key="4">
    <source>
        <dbReference type="EMBL" id="WEK36493.1"/>
    </source>
</evidence>
<reference evidence="4" key="1">
    <citation type="submission" date="2023-03" db="EMBL/GenBank/DDBJ databases">
        <title>Andean soil-derived lignocellulolytic bacterial consortium as a source of novel taxa and putative plastic-active enzymes.</title>
        <authorList>
            <person name="Diaz-Garcia L."/>
            <person name="Chuvochina M."/>
            <person name="Feuerriegel G."/>
            <person name="Bunk B."/>
            <person name="Sproer C."/>
            <person name="Streit W.R."/>
            <person name="Rodriguez L.M."/>
            <person name="Overmann J."/>
            <person name="Jimenez D.J."/>
        </authorList>
    </citation>
    <scope>NUCLEOTIDE SEQUENCE</scope>
    <source>
        <strain evidence="4">MAG 7</strain>
    </source>
</reference>
<organism evidence="4 5">
    <name type="scientific">Candidatus Pseudobacter hemicellulosilyticus</name>
    <dbReference type="NCBI Taxonomy" id="3121375"/>
    <lineage>
        <taxon>Bacteria</taxon>
        <taxon>Pseudomonadati</taxon>
        <taxon>Bacteroidota</taxon>
        <taxon>Chitinophagia</taxon>
        <taxon>Chitinophagales</taxon>
        <taxon>Chitinophagaceae</taxon>
        <taxon>Pseudobacter</taxon>
    </lineage>
</organism>
<feature type="transmembrane region" description="Helical" evidence="1">
    <location>
        <begin position="105"/>
        <end position="125"/>
    </location>
</feature>
<proteinExistence type="predicted"/>
<dbReference type="EMBL" id="CP119311">
    <property type="protein sequence ID" value="WEK36493.1"/>
    <property type="molecule type" value="Genomic_DNA"/>
</dbReference>
<protein>
    <submittedName>
        <fullName evidence="4">DUF4974 domain-containing protein</fullName>
    </submittedName>
</protein>
<dbReference type="Proteomes" id="UP001220610">
    <property type="component" value="Chromosome"/>
</dbReference>
<keyword evidence="1" id="KW-0472">Membrane</keyword>
<accession>A0AAJ5WVT0</accession>
<dbReference type="PANTHER" id="PTHR30273">
    <property type="entry name" value="PERIPLASMIC SIGNAL SENSOR AND SIGMA FACTOR ACTIVATOR FECR-RELATED"/>
    <property type="match status" value="1"/>
</dbReference>
<feature type="domain" description="Protein FecR C-terminal" evidence="3">
    <location>
        <begin position="345"/>
        <end position="411"/>
    </location>
</feature>